<evidence type="ECO:0000256" key="3">
    <source>
        <dbReference type="ARBA" id="ARBA00011906"/>
    </source>
</evidence>
<dbReference type="Pfam" id="PF18132">
    <property type="entry name" value="Tyrosinase_C"/>
    <property type="match status" value="1"/>
</dbReference>
<dbReference type="OMA" id="NEWTANI"/>
<dbReference type="OrthoDB" id="5336600at2759"/>
<dbReference type="Pfam" id="PF00106">
    <property type="entry name" value="adh_short"/>
    <property type="match status" value="1"/>
</dbReference>
<dbReference type="InterPro" id="IPR036291">
    <property type="entry name" value="NAD(P)-bd_dom_sf"/>
</dbReference>
<protein>
    <recommendedName>
        <fullName evidence="3">tyrosinase</fullName>
        <ecNumber evidence="3">1.14.18.1</ecNumber>
    </recommendedName>
</protein>
<feature type="compositionally biased region" description="Basic residues" evidence="11">
    <location>
        <begin position="654"/>
        <end position="666"/>
    </location>
</feature>
<dbReference type="STRING" id="1284197.S8ARG7"/>
<dbReference type="SUPFAM" id="SSF51735">
    <property type="entry name" value="NAD(P)-binding Rossmann-fold domains"/>
    <property type="match status" value="1"/>
</dbReference>
<comment type="caution">
    <text evidence="13">The sequence shown here is derived from an EMBL/GenBank/DDBJ whole genome shotgun (WGS) entry which is preliminary data.</text>
</comment>
<dbReference type="PRINTS" id="PR00092">
    <property type="entry name" value="TYROSINASE"/>
</dbReference>
<dbReference type="InterPro" id="IPR002347">
    <property type="entry name" value="SDR_fam"/>
</dbReference>
<dbReference type="PANTHER" id="PTHR11474:SF76">
    <property type="entry name" value="SHKT DOMAIN-CONTAINING PROTEIN"/>
    <property type="match status" value="1"/>
</dbReference>
<evidence type="ECO:0000256" key="8">
    <source>
        <dbReference type="ARBA" id="ARBA00023101"/>
    </source>
</evidence>
<evidence type="ECO:0000256" key="4">
    <source>
        <dbReference type="ARBA" id="ARBA00022723"/>
    </source>
</evidence>
<evidence type="ECO:0000313" key="14">
    <source>
        <dbReference type="Proteomes" id="UP000015100"/>
    </source>
</evidence>
<comment type="cofactor">
    <cofactor evidence="1">
        <name>Cu(2+)</name>
        <dbReference type="ChEBI" id="CHEBI:29036"/>
    </cofactor>
</comment>
<name>S8ARG7_DACHA</name>
<dbReference type="EMBL" id="AQGS01000013">
    <property type="protein sequence ID" value="EPS45575.1"/>
    <property type="molecule type" value="Genomic_DNA"/>
</dbReference>
<gene>
    <name evidence="13" type="ORF">H072_468</name>
</gene>
<keyword evidence="8" id="KW-0470">Melanin biosynthesis</keyword>
<dbReference type="EC" id="1.14.18.1" evidence="3"/>
<sequence length="856" mass="93952">MAAKAPVILILGAGANIGSNVAKVFSSKGYKVALVSRTSKESENTAEQVNIQGDFSDPSSVADAFAKVKSLLGTPSVVVYNAASLTRSQPAAPLAISVADFTRDLNINTVSPFVAAQHAAQGFEELPESASKTFIFTGNILNTAVMPALFDLGVGKSATSHIVQMAATAYKDKGFKFYYTDERTEAGAPAAFGTPSGEAHAKHYLELSEGKTQGPWQQTFVKGIGITQSRALPVANSISHSNQRLNNRQLIQPIIVTGVKDGVSQENIPVRKEIRTIIENHAEFELLLLALQKFYAEPQTSETSYYGIASIHGRPFKAWNEVQQGKGSPQVGYCTHSDMLFLPWHRPYLALYEQFVCKHAADVVASFSDSDPRKPAFTDALQGLRIPYWDWAMDASLPYEVVGLKRIAVADPKVPNGKQMIDNPMYTYKFQGQNTDFPDAPYNEMRQTYRYPRQVNGSYESQPDPLNQALRAEGGNLKTRIYRLLTAYKDFELVGTSSSPRDNNEFLESFEGVHDTIHGITGTSGGQMNFLSYSAFEPVFWLHHANIDRLFAMWQGINPKAYRFRAESKSGTFAIPPNTIEDLNTNLFPFRQSVNTFFTSASVAKTGTFGYAYPETRDLETGKRNDGGGIMTAVNKLYGTQTPQGSLKAAGHTSGRKRTMQKKGLKSGKLNTTPSPEALGPFQKHIVDQVTDIYNEWTVNIKVNRAALGESFSIQVFLGDPSSIDPEAWNTDDNLVGSHAIFTDPGSKNGHIVSGAVPLTSALLNKIVDNELACLTPELVMPYLLKNLKIKVLAVGSGTRRVVKLEDVQDLMIQINTAEVTLPKSESEAPEWGKFHTRLDWIDVGCGKLTPTQRVD</sequence>
<dbReference type="AlphaFoldDB" id="S8ARG7"/>
<reference evidence="13 14" key="1">
    <citation type="journal article" date="2013" name="PLoS Genet.">
        <title>Genomic mechanisms accounting for the adaptation to parasitism in nematode-trapping fungi.</title>
        <authorList>
            <person name="Meerupati T."/>
            <person name="Andersson K.M."/>
            <person name="Friman E."/>
            <person name="Kumar D."/>
            <person name="Tunlid A."/>
            <person name="Ahren D."/>
        </authorList>
    </citation>
    <scope>NUCLEOTIDE SEQUENCE [LARGE SCALE GENOMIC DNA]</scope>
    <source>
        <strain evidence="13 14">CBS 200.50</strain>
    </source>
</reference>
<dbReference type="Gene3D" id="3.40.50.720">
    <property type="entry name" value="NAD(P)-binding Rossmann-like Domain"/>
    <property type="match status" value="1"/>
</dbReference>
<evidence type="ECO:0000256" key="1">
    <source>
        <dbReference type="ARBA" id="ARBA00001973"/>
    </source>
</evidence>
<evidence type="ECO:0000256" key="6">
    <source>
        <dbReference type="ARBA" id="ARBA00023008"/>
    </source>
</evidence>
<proteinExistence type="inferred from homology"/>
<keyword evidence="7" id="KW-0503">Monooxygenase</keyword>
<accession>S8ARG7</accession>
<keyword evidence="14" id="KW-1185">Reference proteome</keyword>
<evidence type="ECO:0000256" key="10">
    <source>
        <dbReference type="ARBA" id="ARBA00048881"/>
    </source>
</evidence>
<comment type="catalytic activity">
    <reaction evidence="10">
        <text>L-tyrosine + O2 = L-dopaquinone + H2O</text>
        <dbReference type="Rhea" id="RHEA:18117"/>
        <dbReference type="ChEBI" id="CHEBI:15377"/>
        <dbReference type="ChEBI" id="CHEBI:15379"/>
        <dbReference type="ChEBI" id="CHEBI:57924"/>
        <dbReference type="ChEBI" id="CHEBI:58315"/>
        <dbReference type="EC" id="1.14.18.1"/>
    </reaction>
</comment>
<reference evidence="14" key="2">
    <citation type="submission" date="2013-04" db="EMBL/GenBank/DDBJ databases">
        <title>Genomic mechanisms accounting for the adaptation to parasitism in nematode-trapping fungi.</title>
        <authorList>
            <person name="Ahren D.G."/>
        </authorList>
    </citation>
    <scope>NUCLEOTIDE SEQUENCE [LARGE SCALE GENOMIC DNA]</scope>
    <source>
        <strain evidence="14">CBS 200.50</strain>
    </source>
</reference>
<dbReference type="Gene3D" id="2.60.310.20">
    <property type="match status" value="1"/>
</dbReference>
<dbReference type="InterPro" id="IPR008922">
    <property type="entry name" value="Di-copper_centre_dom_sf"/>
</dbReference>
<dbReference type="PANTHER" id="PTHR11474">
    <property type="entry name" value="TYROSINASE FAMILY MEMBER"/>
    <property type="match status" value="1"/>
</dbReference>
<dbReference type="GO" id="GO:0042438">
    <property type="term" value="P:melanin biosynthetic process"/>
    <property type="evidence" value="ECO:0007669"/>
    <property type="project" value="UniProtKB-KW"/>
</dbReference>
<dbReference type="Proteomes" id="UP000015100">
    <property type="component" value="Unassembled WGS sequence"/>
</dbReference>
<organism evidence="13 14">
    <name type="scientific">Dactylellina haptotyla (strain CBS 200.50)</name>
    <name type="common">Nematode-trapping fungus</name>
    <name type="synonym">Monacrosporium haptotylum</name>
    <dbReference type="NCBI Taxonomy" id="1284197"/>
    <lineage>
        <taxon>Eukaryota</taxon>
        <taxon>Fungi</taxon>
        <taxon>Dikarya</taxon>
        <taxon>Ascomycota</taxon>
        <taxon>Pezizomycotina</taxon>
        <taxon>Orbiliomycetes</taxon>
        <taxon>Orbiliales</taxon>
        <taxon>Orbiliaceae</taxon>
        <taxon>Dactylellina</taxon>
    </lineage>
</organism>
<dbReference type="eggNOG" id="KOG1014">
    <property type="taxonomic scope" value="Eukaryota"/>
</dbReference>
<evidence type="ECO:0000256" key="5">
    <source>
        <dbReference type="ARBA" id="ARBA00023002"/>
    </source>
</evidence>
<dbReference type="Pfam" id="PF00264">
    <property type="entry name" value="Tyrosinase"/>
    <property type="match status" value="1"/>
</dbReference>
<keyword evidence="6" id="KW-0186">Copper</keyword>
<dbReference type="InterPro" id="IPR041640">
    <property type="entry name" value="Tyrosinase_C"/>
</dbReference>
<evidence type="ECO:0000259" key="12">
    <source>
        <dbReference type="PROSITE" id="PS00497"/>
    </source>
</evidence>
<evidence type="ECO:0000256" key="9">
    <source>
        <dbReference type="ARBA" id="ARBA00048233"/>
    </source>
</evidence>
<feature type="domain" description="Tyrosinase copper-binding" evidence="12">
    <location>
        <begin position="336"/>
        <end position="353"/>
    </location>
</feature>
<dbReference type="GO" id="GO:0004503">
    <property type="term" value="F:tyrosinase activity"/>
    <property type="evidence" value="ECO:0007669"/>
    <property type="project" value="UniProtKB-EC"/>
</dbReference>
<comment type="similarity">
    <text evidence="2">Belongs to the tyrosinase family.</text>
</comment>
<dbReference type="HOGENOM" id="CLU_013691_3_0_1"/>
<keyword evidence="4" id="KW-0479">Metal-binding</keyword>
<keyword evidence="5" id="KW-0560">Oxidoreductase</keyword>
<evidence type="ECO:0000256" key="7">
    <source>
        <dbReference type="ARBA" id="ARBA00023033"/>
    </source>
</evidence>
<feature type="region of interest" description="Disordered" evidence="11">
    <location>
        <begin position="642"/>
        <end position="677"/>
    </location>
</feature>
<dbReference type="PROSITE" id="PS00497">
    <property type="entry name" value="TYROSINASE_1"/>
    <property type="match status" value="1"/>
</dbReference>
<dbReference type="SUPFAM" id="SSF48056">
    <property type="entry name" value="Di-copper centre-containing domain"/>
    <property type="match status" value="1"/>
</dbReference>
<evidence type="ECO:0000313" key="13">
    <source>
        <dbReference type="EMBL" id="EPS45575.1"/>
    </source>
</evidence>
<dbReference type="InterPro" id="IPR050316">
    <property type="entry name" value="Tyrosinase/Hemocyanin"/>
</dbReference>
<evidence type="ECO:0000256" key="2">
    <source>
        <dbReference type="ARBA" id="ARBA00009928"/>
    </source>
</evidence>
<dbReference type="CDD" id="cd05233">
    <property type="entry name" value="SDR_c"/>
    <property type="match status" value="1"/>
</dbReference>
<dbReference type="Gene3D" id="1.10.1280.10">
    <property type="entry name" value="Di-copper center containing domain from catechol oxidase"/>
    <property type="match status" value="1"/>
</dbReference>
<dbReference type="GO" id="GO:0046872">
    <property type="term" value="F:metal ion binding"/>
    <property type="evidence" value="ECO:0007669"/>
    <property type="project" value="UniProtKB-KW"/>
</dbReference>
<dbReference type="InterPro" id="IPR002227">
    <property type="entry name" value="Tyrosinase_Cu-bd"/>
</dbReference>
<comment type="catalytic activity">
    <reaction evidence="9">
        <text>2 L-dopa + O2 = 2 L-dopaquinone + 2 H2O</text>
        <dbReference type="Rhea" id="RHEA:34287"/>
        <dbReference type="ChEBI" id="CHEBI:15377"/>
        <dbReference type="ChEBI" id="CHEBI:15379"/>
        <dbReference type="ChEBI" id="CHEBI:57504"/>
        <dbReference type="ChEBI" id="CHEBI:57924"/>
        <dbReference type="EC" id="1.14.18.1"/>
    </reaction>
</comment>
<evidence type="ECO:0000256" key="11">
    <source>
        <dbReference type="SAM" id="MobiDB-lite"/>
    </source>
</evidence>